<proteinExistence type="inferred from homology"/>
<gene>
    <name evidence="9" type="ORF">CUN51_05945</name>
</gene>
<dbReference type="GO" id="GO:0005886">
    <property type="term" value="C:plasma membrane"/>
    <property type="evidence" value="ECO:0007669"/>
    <property type="project" value="UniProtKB-SubCell"/>
</dbReference>
<feature type="transmembrane region" description="Helical" evidence="7">
    <location>
        <begin position="97"/>
        <end position="118"/>
    </location>
</feature>
<comment type="caution">
    <text evidence="9">The sequence shown here is derived from an EMBL/GenBank/DDBJ whole genome shotgun (WGS) entry which is preliminary data.</text>
</comment>
<feature type="transmembrane region" description="Helical" evidence="7">
    <location>
        <begin position="130"/>
        <end position="152"/>
    </location>
</feature>
<reference evidence="9 10" key="1">
    <citation type="submission" date="2017-11" db="EMBL/GenBank/DDBJ databases">
        <title>Evolution of Phototrophy in the Chloroflexi Phylum Driven by Horizontal Gene Transfer.</title>
        <authorList>
            <person name="Ward L.M."/>
            <person name="Hemp J."/>
            <person name="Shih P.M."/>
            <person name="Mcglynn S.E."/>
            <person name="Fischer W."/>
        </authorList>
    </citation>
    <scope>NUCLEOTIDE SEQUENCE [LARGE SCALE GENOMIC DNA]</scope>
    <source>
        <strain evidence="9">CP2_2F</strain>
    </source>
</reference>
<dbReference type="Gene3D" id="1.10.3720.10">
    <property type="entry name" value="MetI-like"/>
    <property type="match status" value="1"/>
</dbReference>
<dbReference type="CDD" id="cd06261">
    <property type="entry name" value="TM_PBP2"/>
    <property type="match status" value="1"/>
</dbReference>
<keyword evidence="6 7" id="KW-0472">Membrane</keyword>
<dbReference type="Proteomes" id="UP000228921">
    <property type="component" value="Unassembled WGS sequence"/>
</dbReference>
<feature type="transmembrane region" description="Helical" evidence="7">
    <location>
        <begin position="28"/>
        <end position="47"/>
    </location>
</feature>
<evidence type="ECO:0000256" key="2">
    <source>
        <dbReference type="ARBA" id="ARBA00022448"/>
    </source>
</evidence>
<keyword evidence="5 7" id="KW-1133">Transmembrane helix</keyword>
<evidence type="ECO:0000313" key="9">
    <source>
        <dbReference type="EMBL" id="PJF31018.1"/>
    </source>
</evidence>
<evidence type="ECO:0000256" key="4">
    <source>
        <dbReference type="ARBA" id="ARBA00022692"/>
    </source>
</evidence>
<dbReference type="PROSITE" id="PS50928">
    <property type="entry name" value="ABC_TM1"/>
    <property type="match status" value="1"/>
</dbReference>
<protein>
    <submittedName>
        <fullName evidence="9">ABC transporter permease</fullName>
    </submittedName>
</protein>
<dbReference type="PANTHER" id="PTHR30193">
    <property type="entry name" value="ABC TRANSPORTER PERMEASE PROTEIN"/>
    <property type="match status" value="1"/>
</dbReference>
<feature type="domain" description="ABC transmembrane type-1" evidence="8">
    <location>
        <begin position="93"/>
        <end position="305"/>
    </location>
</feature>
<keyword evidence="3" id="KW-1003">Cell membrane</keyword>
<sequence length="317" mass="35992">MSNLEVFLNYRAARSLSTSEYARLWQRILPYLLILPTFAFVFLFTLLPTANALIQSLYQPGNVRIPTRYVGLQNYLDLFNPNTLMGADFLRIAGNTLIYVFTTVPISMAIGFFLAILLNRKIRGLGLFRFAFFYPVLIPMIGAGSIFAFLYADQIGLLNTILRSFGLPAIKWIGDPNWTLVAIIMVSIWKQAGFCMIMYLAGLQGLSQDIYEAAELDGASAWQKIRRITFPLLGGTTLFILTTSIAASFQMVDHLFALGEGQPVQRSNLLLYFVFQKYNEPRNQGYVSAITVIILLALLVFTVVNFWLWERRTYYES</sequence>
<comment type="similarity">
    <text evidence="7">Belongs to the binding-protein-dependent transport system permease family.</text>
</comment>
<dbReference type="AlphaFoldDB" id="A0A2M8P0E9"/>
<dbReference type="SUPFAM" id="SSF161098">
    <property type="entry name" value="MetI-like"/>
    <property type="match status" value="1"/>
</dbReference>
<keyword evidence="4 7" id="KW-0812">Transmembrane</keyword>
<evidence type="ECO:0000256" key="1">
    <source>
        <dbReference type="ARBA" id="ARBA00004651"/>
    </source>
</evidence>
<comment type="subcellular location">
    <subcellularLocation>
        <location evidence="1 7">Cell membrane</location>
        <topology evidence="1 7">Multi-pass membrane protein</topology>
    </subcellularLocation>
</comment>
<dbReference type="EMBL" id="PGTK01000005">
    <property type="protein sequence ID" value="PJF31018.1"/>
    <property type="molecule type" value="Genomic_DNA"/>
</dbReference>
<dbReference type="Pfam" id="PF00528">
    <property type="entry name" value="BPD_transp_1"/>
    <property type="match status" value="1"/>
</dbReference>
<evidence type="ECO:0000256" key="3">
    <source>
        <dbReference type="ARBA" id="ARBA00022475"/>
    </source>
</evidence>
<feature type="transmembrane region" description="Helical" evidence="7">
    <location>
        <begin position="286"/>
        <end position="309"/>
    </location>
</feature>
<evidence type="ECO:0000313" key="10">
    <source>
        <dbReference type="Proteomes" id="UP000228921"/>
    </source>
</evidence>
<dbReference type="InterPro" id="IPR035906">
    <property type="entry name" value="MetI-like_sf"/>
</dbReference>
<dbReference type="InterPro" id="IPR051393">
    <property type="entry name" value="ABC_transporter_permease"/>
</dbReference>
<organism evidence="9 10">
    <name type="scientific">Candidatus Thermofonsia Clade 1 bacterium</name>
    <dbReference type="NCBI Taxonomy" id="2364210"/>
    <lineage>
        <taxon>Bacteria</taxon>
        <taxon>Bacillati</taxon>
        <taxon>Chloroflexota</taxon>
        <taxon>Candidatus Thermofontia</taxon>
        <taxon>Candidatus Thermofonsia Clade 1</taxon>
    </lineage>
</organism>
<name>A0A2M8P0E9_9CHLR</name>
<dbReference type="GO" id="GO:0055085">
    <property type="term" value="P:transmembrane transport"/>
    <property type="evidence" value="ECO:0007669"/>
    <property type="project" value="InterPro"/>
</dbReference>
<dbReference type="InterPro" id="IPR000515">
    <property type="entry name" value="MetI-like"/>
</dbReference>
<keyword evidence="2 7" id="KW-0813">Transport</keyword>
<evidence type="ECO:0000256" key="5">
    <source>
        <dbReference type="ARBA" id="ARBA00022989"/>
    </source>
</evidence>
<evidence type="ECO:0000256" key="7">
    <source>
        <dbReference type="RuleBase" id="RU363032"/>
    </source>
</evidence>
<feature type="transmembrane region" description="Helical" evidence="7">
    <location>
        <begin position="178"/>
        <end position="201"/>
    </location>
</feature>
<feature type="transmembrane region" description="Helical" evidence="7">
    <location>
        <begin position="230"/>
        <end position="249"/>
    </location>
</feature>
<evidence type="ECO:0000256" key="6">
    <source>
        <dbReference type="ARBA" id="ARBA00023136"/>
    </source>
</evidence>
<dbReference type="PANTHER" id="PTHR30193:SF37">
    <property type="entry name" value="INNER MEMBRANE ABC TRANSPORTER PERMEASE PROTEIN YCJO"/>
    <property type="match status" value="1"/>
</dbReference>
<accession>A0A2M8P0E9</accession>
<evidence type="ECO:0000259" key="8">
    <source>
        <dbReference type="PROSITE" id="PS50928"/>
    </source>
</evidence>